<dbReference type="PANTHER" id="PTHR11259:SF2">
    <property type="entry name" value="GH16429P"/>
    <property type="match status" value="1"/>
</dbReference>
<keyword evidence="6" id="KW-0472">Membrane</keyword>
<dbReference type="GO" id="GO:0010507">
    <property type="term" value="P:negative regulation of autophagy"/>
    <property type="evidence" value="ECO:0007669"/>
    <property type="project" value="TreeGrafter"/>
</dbReference>
<feature type="compositionally biased region" description="Polar residues" evidence="9">
    <location>
        <begin position="1"/>
        <end position="22"/>
    </location>
</feature>
<dbReference type="GO" id="GO:0005634">
    <property type="term" value="C:nucleus"/>
    <property type="evidence" value="ECO:0007669"/>
    <property type="project" value="TreeGrafter"/>
</dbReference>
<comment type="subcellular location">
    <subcellularLocation>
        <location evidence="1">Endomembrane system</location>
    </subcellularLocation>
</comment>
<evidence type="ECO:0000256" key="4">
    <source>
        <dbReference type="ARBA" id="ARBA00022801"/>
    </source>
</evidence>
<dbReference type="InterPro" id="IPR039400">
    <property type="entry name" value="RagC/D"/>
</dbReference>
<accession>A0A4U0TPI2</accession>
<dbReference type="GO" id="GO:0012505">
    <property type="term" value="C:endomembrane system"/>
    <property type="evidence" value="ECO:0007669"/>
    <property type="project" value="UniProtKB-SubCell"/>
</dbReference>
<dbReference type="GO" id="GO:0000329">
    <property type="term" value="C:fungal-type vacuole membrane"/>
    <property type="evidence" value="ECO:0007669"/>
    <property type="project" value="TreeGrafter"/>
</dbReference>
<dbReference type="AlphaFoldDB" id="A0A4U0TPI2"/>
<reference evidence="10 11" key="1">
    <citation type="submission" date="2017-03" db="EMBL/GenBank/DDBJ databases">
        <title>Genomes of endolithic fungi from Antarctica.</title>
        <authorList>
            <person name="Coleine C."/>
            <person name="Masonjones S."/>
            <person name="Stajich J.E."/>
        </authorList>
    </citation>
    <scope>NUCLEOTIDE SEQUENCE [LARGE SCALE GENOMIC DNA]</scope>
    <source>
        <strain evidence="10 11">CCFEE 6315</strain>
    </source>
</reference>
<dbReference type="GO" id="GO:0009267">
    <property type="term" value="P:cellular response to starvation"/>
    <property type="evidence" value="ECO:0007669"/>
    <property type="project" value="TreeGrafter"/>
</dbReference>
<evidence type="ECO:0000256" key="2">
    <source>
        <dbReference type="ARBA" id="ARBA00007756"/>
    </source>
</evidence>
<dbReference type="Proteomes" id="UP000308549">
    <property type="component" value="Unassembled WGS sequence"/>
</dbReference>
<evidence type="ECO:0000256" key="9">
    <source>
        <dbReference type="SAM" id="MobiDB-lite"/>
    </source>
</evidence>
<evidence type="ECO:0000256" key="6">
    <source>
        <dbReference type="ARBA" id="ARBA00023136"/>
    </source>
</evidence>
<comment type="function">
    <text evidence="8">GTPase involved in activation of the TORC1 signaling pathway, which promotes growth and represses autophagy in nutrient-rich conditions.</text>
</comment>
<evidence type="ECO:0000256" key="1">
    <source>
        <dbReference type="ARBA" id="ARBA00004308"/>
    </source>
</evidence>
<evidence type="ECO:0000256" key="7">
    <source>
        <dbReference type="ARBA" id="ARBA00049117"/>
    </source>
</evidence>
<gene>
    <name evidence="10" type="ORF">B0A50_07038</name>
</gene>
<dbReference type="GO" id="GO:0005525">
    <property type="term" value="F:GTP binding"/>
    <property type="evidence" value="ECO:0007669"/>
    <property type="project" value="UniProtKB-UniRule"/>
</dbReference>
<name>A0A4U0TPI2_9PEZI</name>
<dbReference type="GO" id="GO:1990131">
    <property type="term" value="C:Gtr1-Gtr2 GTPase complex"/>
    <property type="evidence" value="ECO:0007669"/>
    <property type="project" value="UniProtKB-UniRule"/>
</dbReference>
<dbReference type="InterPro" id="IPR006762">
    <property type="entry name" value="Gtr1_RagA"/>
</dbReference>
<protein>
    <recommendedName>
        <fullName evidence="8">GTP-binding protein</fullName>
    </recommendedName>
</protein>
<dbReference type="SUPFAM" id="SSF52540">
    <property type="entry name" value="P-loop containing nucleoside triphosphate hydrolases"/>
    <property type="match status" value="1"/>
</dbReference>
<dbReference type="GO" id="GO:0003924">
    <property type="term" value="F:GTPase activity"/>
    <property type="evidence" value="ECO:0007669"/>
    <property type="project" value="UniProtKB-UniRule"/>
</dbReference>
<keyword evidence="3 8" id="KW-0547">Nucleotide-binding</keyword>
<feature type="region of interest" description="Disordered" evidence="9">
    <location>
        <begin position="1"/>
        <end position="23"/>
    </location>
</feature>
<evidence type="ECO:0000256" key="5">
    <source>
        <dbReference type="ARBA" id="ARBA00023134"/>
    </source>
</evidence>
<keyword evidence="11" id="KW-1185">Reference proteome</keyword>
<organism evidence="10 11">
    <name type="scientific">Salinomyces thailandicus</name>
    <dbReference type="NCBI Taxonomy" id="706561"/>
    <lineage>
        <taxon>Eukaryota</taxon>
        <taxon>Fungi</taxon>
        <taxon>Dikarya</taxon>
        <taxon>Ascomycota</taxon>
        <taxon>Pezizomycotina</taxon>
        <taxon>Dothideomycetes</taxon>
        <taxon>Dothideomycetidae</taxon>
        <taxon>Mycosphaerellales</taxon>
        <taxon>Teratosphaeriaceae</taxon>
        <taxon>Salinomyces</taxon>
    </lineage>
</organism>
<keyword evidence="4" id="KW-0378">Hydrolase</keyword>
<dbReference type="OrthoDB" id="26136at2759"/>
<dbReference type="FunFam" id="3.40.50.300:FF:001086">
    <property type="entry name" value="GTP-binding protein GTR2"/>
    <property type="match status" value="1"/>
</dbReference>
<dbReference type="EMBL" id="NAJL01000051">
    <property type="protein sequence ID" value="TKA23756.1"/>
    <property type="molecule type" value="Genomic_DNA"/>
</dbReference>
<dbReference type="CDD" id="cd11385">
    <property type="entry name" value="RagC_like"/>
    <property type="match status" value="1"/>
</dbReference>
<dbReference type="PANTHER" id="PTHR11259">
    <property type="entry name" value="RAS-RELATED GTP BINDING RAG/GTR YEAST"/>
    <property type="match status" value="1"/>
</dbReference>
<feature type="compositionally biased region" description="Polar residues" evidence="9">
    <location>
        <begin position="65"/>
        <end position="77"/>
    </location>
</feature>
<evidence type="ECO:0000313" key="11">
    <source>
        <dbReference type="Proteomes" id="UP000308549"/>
    </source>
</evidence>
<comment type="similarity">
    <text evidence="2 8">Belongs to the GTR/RAG GTP-binding protein family.</text>
</comment>
<evidence type="ECO:0000313" key="10">
    <source>
        <dbReference type="EMBL" id="TKA23756.1"/>
    </source>
</evidence>
<dbReference type="InterPro" id="IPR027417">
    <property type="entry name" value="P-loop_NTPase"/>
</dbReference>
<evidence type="ECO:0000256" key="8">
    <source>
        <dbReference type="RuleBase" id="RU367014"/>
    </source>
</evidence>
<comment type="caution">
    <text evidence="10">The sequence shown here is derived from an EMBL/GenBank/DDBJ whole genome shotgun (WGS) entry which is preliminary data.</text>
</comment>
<dbReference type="GO" id="GO:1904263">
    <property type="term" value="P:positive regulation of TORC1 signaling"/>
    <property type="evidence" value="ECO:0007669"/>
    <property type="project" value="TreeGrafter"/>
</dbReference>
<feature type="region of interest" description="Disordered" evidence="9">
    <location>
        <begin position="56"/>
        <end position="79"/>
    </location>
</feature>
<dbReference type="Pfam" id="PF04670">
    <property type="entry name" value="Gtr1_RagA"/>
    <property type="match status" value="1"/>
</dbReference>
<comment type="catalytic activity">
    <reaction evidence="7">
        <text>GTP + H2O = GDP + phosphate + H(+)</text>
        <dbReference type="Rhea" id="RHEA:19669"/>
        <dbReference type="ChEBI" id="CHEBI:15377"/>
        <dbReference type="ChEBI" id="CHEBI:15378"/>
        <dbReference type="ChEBI" id="CHEBI:37565"/>
        <dbReference type="ChEBI" id="CHEBI:43474"/>
        <dbReference type="ChEBI" id="CHEBI:58189"/>
    </reaction>
    <physiologicalReaction direction="left-to-right" evidence="7">
        <dbReference type="Rhea" id="RHEA:19670"/>
    </physiologicalReaction>
</comment>
<evidence type="ECO:0000256" key="3">
    <source>
        <dbReference type="ARBA" id="ARBA00022741"/>
    </source>
</evidence>
<keyword evidence="5 8" id="KW-0342">GTP-binding</keyword>
<comment type="subunit">
    <text evidence="8">Component of the GSE complex.</text>
</comment>
<dbReference type="Gene3D" id="3.30.450.190">
    <property type="match status" value="1"/>
</dbReference>
<dbReference type="Gene3D" id="3.40.50.300">
    <property type="entry name" value="P-loop containing nucleotide triphosphate hydrolases"/>
    <property type="match status" value="1"/>
</dbReference>
<proteinExistence type="inferred from homology"/>
<sequence>MRTLFSENILSLSPTPAPQSNPFELLFPSSLSTASSTASTQSSPRQDDWLTQHVQNQHRADADAVNQTSYVSSGHRTQNVRRKGNPKLLFMGSRRSGKSSVQKVVFQKLSPADTLFLESTSRIETANMHSFITFESAELPTSIVTAVTAPAPDFDHQAIFSNAGAVIWILDVQDEYLTSITSMIQTAVFLAETYPRINFEVFIHKTDGLSDEYKYETFREVRQRVQDELSDLGHGDRSVSYYQTSIFDHSIFEAMSKVVQKLLPQLPAMEALLNKLCSTCRIQKAYLFDTVSKIYLATDASPSFLRDYEVCSDYVDVIVDIKQIYGWHGQGNSSQEDGGGVGESMVSYDRSGDTYVYAREINNYLSLICVMGRGSSADKRVLIDYNAGILHDALLQIFKV</sequence>